<reference evidence="2 3" key="1">
    <citation type="submission" date="2019-03" db="EMBL/GenBank/DDBJ databases">
        <title>The complete genome sequence of Neokomagataea sp. Jb2 NBRC113641.</title>
        <authorList>
            <person name="Chua K.-O."/>
            <person name="Chan K.-G."/>
            <person name="See-Too W.-S."/>
        </authorList>
    </citation>
    <scope>NUCLEOTIDE SEQUENCE [LARGE SCALE GENOMIC DNA]</scope>
    <source>
        <strain evidence="2 3">Jb2</strain>
    </source>
</reference>
<proteinExistence type="predicted"/>
<gene>
    <name evidence="2" type="ORF">E3202_05810</name>
</gene>
<evidence type="ECO:0000256" key="1">
    <source>
        <dbReference type="SAM" id="MobiDB-lite"/>
    </source>
</evidence>
<name>A0A506ULD6_9PROT</name>
<feature type="region of interest" description="Disordered" evidence="1">
    <location>
        <begin position="71"/>
        <end position="99"/>
    </location>
</feature>
<dbReference type="RefSeq" id="WP_165600738.1">
    <property type="nucleotide sequence ID" value="NZ_SORZ01000002.1"/>
</dbReference>
<dbReference type="AlphaFoldDB" id="A0A506ULD6"/>
<sequence length="192" mass="21304">MSEDRERGAGQETSPPQARALTDLTPGLRELVENWVVKTTPDHPPHRLTAEELAALARASVETMAARALGFEEQPESSSEAPENEPEAAADERDGLTPPWGALERLTAGWLVQRERGTRPTPLSTADYLSFVRLVMKGLSCRPDARQRAEMADSLIQWIPESLATLPDGRQVEEVLKEDPLYFARQHLRASL</sequence>
<evidence type="ECO:0000313" key="3">
    <source>
        <dbReference type="Proteomes" id="UP000315037"/>
    </source>
</evidence>
<dbReference type="EMBL" id="SORZ01000002">
    <property type="protein sequence ID" value="TPW34062.1"/>
    <property type="molecule type" value="Genomic_DNA"/>
</dbReference>
<evidence type="ECO:0000313" key="2">
    <source>
        <dbReference type="EMBL" id="TPW34062.1"/>
    </source>
</evidence>
<comment type="caution">
    <text evidence="2">The sequence shown here is derived from an EMBL/GenBank/DDBJ whole genome shotgun (WGS) entry which is preliminary data.</text>
</comment>
<keyword evidence="3" id="KW-1185">Reference proteome</keyword>
<protein>
    <submittedName>
        <fullName evidence="2">Uncharacterized protein</fullName>
    </submittedName>
</protein>
<feature type="region of interest" description="Disordered" evidence="1">
    <location>
        <begin position="1"/>
        <end position="26"/>
    </location>
</feature>
<dbReference type="Proteomes" id="UP000315037">
    <property type="component" value="Unassembled WGS sequence"/>
</dbReference>
<accession>A0A506ULD6</accession>
<organism evidence="2 3">
    <name type="scientific">Oecophyllibacter saccharovorans</name>
    <dbReference type="NCBI Taxonomy" id="2558360"/>
    <lineage>
        <taxon>Bacteria</taxon>
        <taxon>Pseudomonadati</taxon>
        <taxon>Pseudomonadota</taxon>
        <taxon>Alphaproteobacteria</taxon>
        <taxon>Acetobacterales</taxon>
        <taxon>Acetobacteraceae</taxon>
        <taxon>Oecophyllibacter</taxon>
    </lineage>
</organism>